<accession>A0A381X764</accession>
<dbReference type="SUPFAM" id="SSF51556">
    <property type="entry name" value="Metallo-dependent hydrolases"/>
    <property type="match status" value="1"/>
</dbReference>
<feature type="domain" description="Amidohydrolase-related" evidence="2">
    <location>
        <begin position="111"/>
        <end position="367"/>
    </location>
</feature>
<gene>
    <name evidence="3" type="ORF">METZ01_LOCUS113450</name>
</gene>
<proteinExistence type="predicted"/>
<dbReference type="AlphaFoldDB" id="A0A381X764"/>
<dbReference type="InterPro" id="IPR006680">
    <property type="entry name" value="Amidohydro-rel"/>
</dbReference>
<evidence type="ECO:0000259" key="2">
    <source>
        <dbReference type="Pfam" id="PF04909"/>
    </source>
</evidence>
<dbReference type="GO" id="GO:0016831">
    <property type="term" value="F:carboxy-lyase activity"/>
    <property type="evidence" value="ECO:0007669"/>
    <property type="project" value="InterPro"/>
</dbReference>
<sequence>MARYLKVGVAATVVALGVVVAFTAQPGRLGVGSGESLTVEDYTPRSTLVVAEHLVPRAKFPVIDVHSHHRPGVRGERWDTIVGEMDQLNLQVLVNLSGGSGETLARSVQAIESSDHPNRMVFFANLDFSDGVTPGFGVRAAAQLERDVAAGAVGLKVFKNFGLTVRDGAGRRVQVDNPELDLVWQMCARLDIPVLIHTGEPSEFFEPVDRHNERWLELMLRPGRRLPADRNPTFEAIMGERDRLFTRHPDTRFIAAHMGWHANDLGRLGAMLDRMPNVVVGTGAVLYEFGRQPRAARSFFDKYADRVLFGKDSYVPDEFPYYWRTFETEDEYFDYYRRYHAFWKLYGLGLSDEVLRKVYHENALRVVPGISPVGFLTD</sequence>
<dbReference type="EMBL" id="UINC01014153">
    <property type="protein sequence ID" value="SVA60596.1"/>
    <property type="molecule type" value="Genomic_DNA"/>
</dbReference>
<dbReference type="Gene3D" id="3.20.20.140">
    <property type="entry name" value="Metal-dependent hydrolases"/>
    <property type="match status" value="1"/>
</dbReference>
<dbReference type="InterPro" id="IPR032466">
    <property type="entry name" value="Metal_Hydrolase"/>
</dbReference>
<dbReference type="GO" id="GO:0019748">
    <property type="term" value="P:secondary metabolic process"/>
    <property type="evidence" value="ECO:0007669"/>
    <property type="project" value="TreeGrafter"/>
</dbReference>
<name>A0A381X764_9ZZZZ</name>
<dbReference type="GO" id="GO:0005737">
    <property type="term" value="C:cytoplasm"/>
    <property type="evidence" value="ECO:0007669"/>
    <property type="project" value="TreeGrafter"/>
</dbReference>
<reference evidence="3" key="1">
    <citation type="submission" date="2018-05" db="EMBL/GenBank/DDBJ databases">
        <authorList>
            <person name="Lanie J.A."/>
            <person name="Ng W.-L."/>
            <person name="Kazmierczak K.M."/>
            <person name="Andrzejewski T.M."/>
            <person name="Davidsen T.M."/>
            <person name="Wayne K.J."/>
            <person name="Tettelin H."/>
            <person name="Glass J.I."/>
            <person name="Rusch D."/>
            <person name="Podicherti R."/>
            <person name="Tsui H.-C.T."/>
            <person name="Winkler M.E."/>
        </authorList>
    </citation>
    <scope>NUCLEOTIDE SEQUENCE</scope>
</reference>
<keyword evidence="1" id="KW-0456">Lyase</keyword>
<protein>
    <recommendedName>
        <fullName evidence="2">Amidohydrolase-related domain-containing protein</fullName>
    </recommendedName>
</protein>
<evidence type="ECO:0000256" key="1">
    <source>
        <dbReference type="ARBA" id="ARBA00023239"/>
    </source>
</evidence>
<evidence type="ECO:0000313" key="3">
    <source>
        <dbReference type="EMBL" id="SVA60596.1"/>
    </source>
</evidence>
<dbReference type="GO" id="GO:0016787">
    <property type="term" value="F:hydrolase activity"/>
    <property type="evidence" value="ECO:0007669"/>
    <property type="project" value="InterPro"/>
</dbReference>
<dbReference type="Pfam" id="PF04909">
    <property type="entry name" value="Amidohydro_2"/>
    <property type="match status" value="1"/>
</dbReference>
<organism evidence="3">
    <name type="scientific">marine metagenome</name>
    <dbReference type="NCBI Taxonomy" id="408172"/>
    <lineage>
        <taxon>unclassified sequences</taxon>
        <taxon>metagenomes</taxon>
        <taxon>ecological metagenomes</taxon>
    </lineage>
</organism>
<dbReference type="PANTHER" id="PTHR21240:SF28">
    <property type="entry name" value="ISO-OROTATE DECARBOXYLASE (EUROFUNG)"/>
    <property type="match status" value="1"/>
</dbReference>
<dbReference type="InterPro" id="IPR032465">
    <property type="entry name" value="ACMSD"/>
</dbReference>
<dbReference type="PANTHER" id="PTHR21240">
    <property type="entry name" value="2-AMINO-3-CARBOXYLMUCONATE-6-SEMIALDEHYDE DECARBOXYLASE"/>
    <property type="match status" value="1"/>
</dbReference>